<evidence type="ECO:0000259" key="1">
    <source>
        <dbReference type="Pfam" id="PF19890"/>
    </source>
</evidence>
<organism evidence="2 3">
    <name type="scientific">Candidatus Eisenbergiella merdipullorum</name>
    <dbReference type="NCBI Taxonomy" id="2838553"/>
    <lineage>
        <taxon>Bacteria</taxon>
        <taxon>Bacillati</taxon>
        <taxon>Bacillota</taxon>
        <taxon>Clostridia</taxon>
        <taxon>Lachnospirales</taxon>
        <taxon>Lachnospiraceae</taxon>
        <taxon>Eisenbergiella</taxon>
    </lineage>
</organism>
<feature type="non-terminal residue" evidence="2">
    <location>
        <position position="1"/>
    </location>
</feature>
<protein>
    <submittedName>
        <fullName evidence="2">Patatin family protein</fullName>
    </submittedName>
</protein>
<accession>A0A9D2I7Y8</accession>
<dbReference type="EMBL" id="DWYY01000097">
    <property type="protein sequence ID" value="HJA93228.1"/>
    <property type="molecule type" value="Genomic_DNA"/>
</dbReference>
<feature type="domain" description="DUF6363" evidence="1">
    <location>
        <begin position="12"/>
        <end position="76"/>
    </location>
</feature>
<reference evidence="2" key="1">
    <citation type="journal article" date="2021" name="PeerJ">
        <title>Extensive microbial diversity within the chicken gut microbiome revealed by metagenomics and culture.</title>
        <authorList>
            <person name="Gilroy R."/>
            <person name="Ravi A."/>
            <person name="Getino M."/>
            <person name="Pursley I."/>
            <person name="Horton D.L."/>
            <person name="Alikhan N.F."/>
            <person name="Baker D."/>
            <person name="Gharbi K."/>
            <person name="Hall N."/>
            <person name="Watson M."/>
            <person name="Adriaenssens E.M."/>
            <person name="Foster-Nyarko E."/>
            <person name="Jarju S."/>
            <person name="Secka A."/>
            <person name="Antonio M."/>
            <person name="Oren A."/>
            <person name="Chaudhuri R.R."/>
            <person name="La Ragione R."/>
            <person name="Hildebrand F."/>
            <person name="Pallen M.J."/>
        </authorList>
    </citation>
    <scope>NUCLEOTIDE SEQUENCE</scope>
    <source>
        <strain evidence="2">CHK179-7159</strain>
    </source>
</reference>
<sequence>DRKLAFMIHRKYPKAAEGLKLRADRYNRQVELAKEYEAQGRLLIVAPDNTCGMDTLTQDTEAMKQFYQKGLHDGEQIASFVS</sequence>
<gene>
    <name evidence="2" type="ORF">H9717_08995</name>
</gene>
<dbReference type="InterPro" id="IPR045943">
    <property type="entry name" value="DUF6363"/>
</dbReference>
<name>A0A9D2I7Y8_9FIRM</name>
<comment type="caution">
    <text evidence="2">The sequence shown here is derived from an EMBL/GenBank/DDBJ whole genome shotgun (WGS) entry which is preliminary data.</text>
</comment>
<reference evidence="2" key="2">
    <citation type="submission" date="2021-04" db="EMBL/GenBank/DDBJ databases">
        <authorList>
            <person name="Gilroy R."/>
        </authorList>
    </citation>
    <scope>NUCLEOTIDE SEQUENCE</scope>
    <source>
        <strain evidence="2">CHK179-7159</strain>
    </source>
</reference>
<dbReference type="Proteomes" id="UP000886858">
    <property type="component" value="Unassembled WGS sequence"/>
</dbReference>
<dbReference type="AlphaFoldDB" id="A0A9D2I7Y8"/>
<evidence type="ECO:0000313" key="3">
    <source>
        <dbReference type="Proteomes" id="UP000886858"/>
    </source>
</evidence>
<dbReference type="Pfam" id="PF19890">
    <property type="entry name" value="DUF6363"/>
    <property type="match status" value="1"/>
</dbReference>
<evidence type="ECO:0000313" key="2">
    <source>
        <dbReference type="EMBL" id="HJA93228.1"/>
    </source>
</evidence>
<proteinExistence type="predicted"/>